<dbReference type="AlphaFoldDB" id="A0A8J7Q7L2"/>
<dbReference type="InterPro" id="IPR050090">
    <property type="entry name" value="Tyrosine_recombinase_XerCD"/>
</dbReference>
<feature type="domain" description="Tyr recombinase" evidence="6">
    <location>
        <begin position="142"/>
        <end position="332"/>
    </location>
</feature>
<keyword evidence="3 5" id="KW-0238">DNA-binding</keyword>
<dbReference type="GO" id="GO:0006310">
    <property type="term" value="P:DNA recombination"/>
    <property type="evidence" value="ECO:0007669"/>
    <property type="project" value="UniProtKB-KW"/>
</dbReference>
<evidence type="ECO:0000256" key="1">
    <source>
        <dbReference type="ARBA" id="ARBA00008857"/>
    </source>
</evidence>
<evidence type="ECO:0000256" key="4">
    <source>
        <dbReference type="ARBA" id="ARBA00023172"/>
    </source>
</evidence>
<evidence type="ECO:0000259" key="7">
    <source>
        <dbReference type="PROSITE" id="PS51900"/>
    </source>
</evidence>
<dbReference type="SUPFAM" id="SSF56349">
    <property type="entry name" value="DNA breaking-rejoining enzymes"/>
    <property type="match status" value="1"/>
</dbReference>
<keyword evidence="4" id="KW-0233">DNA recombination</keyword>
<accession>A0A8J7Q7L2</accession>
<dbReference type="InterPro" id="IPR011010">
    <property type="entry name" value="DNA_brk_join_enz"/>
</dbReference>
<evidence type="ECO:0000313" key="9">
    <source>
        <dbReference type="Proteomes" id="UP000664417"/>
    </source>
</evidence>
<sequence>MLTPNSPSIPEPTMESFRLLAFDKKILLRQALESFVAKQKSPETARAYRREVAGFLAFAKGLGWSIEELQMVELSTLCDQVFRYLQQGLRRDPATKAPLNPKSYNRRKFALQSFFKYLRCYHGYAGLNPAEFIDKLPVHGKSNTNCLNKDEILKILRYLKSAAVDEGSTRNYLLVLCMLVFCLRRKEAATLSWSQIDEIDARITFTQKGLREKVNPISHLLLKLLLEYRNKYGKEDSYLFRPIRDRRSKESNKPVSGEFVYNLVTTTAKKVLPEKSGVTPHSFRSSFISNGLDMTDDLTRLMNASGHSSVEMLLYYDLRSKLRVNFSNEVAAWLHDEGVI</sequence>
<evidence type="ECO:0000259" key="6">
    <source>
        <dbReference type="PROSITE" id="PS51898"/>
    </source>
</evidence>
<reference evidence="8" key="1">
    <citation type="submission" date="2021-03" db="EMBL/GenBank/DDBJ databases">
        <authorList>
            <person name="Wang G."/>
        </authorList>
    </citation>
    <scope>NUCLEOTIDE SEQUENCE</scope>
    <source>
        <strain evidence="8">KCTC 12899</strain>
    </source>
</reference>
<name>A0A8J7Q7L2_9BACT</name>
<dbReference type="InterPro" id="IPR013762">
    <property type="entry name" value="Integrase-like_cat_sf"/>
</dbReference>
<dbReference type="InterPro" id="IPR044068">
    <property type="entry name" value="CB"/>
</dbReference>
<evidence type="ECO:0000256" key="2">
    <source>
        <dbReference type="ARBA" id="ARBA00022908"/>
    </source>
</evidence>
<dbReference type="PANTHER" id="PTHR30349">
    <property type="entry name" value="PHAGE INTEGRASE-RELATED"/>
    <property type="match status" value="1"/>
</dbReference>
<dbReference type="Pfam" id="PF00589">
    <property type="entry name" value="Phage_integrase"/>
    <property type="match status" value="1"/>
</dbReference>
<dbReference type="GO" id="GO:0015074">
    <property type="term" value="P:DNA integration"/>
    <property type="evidence" value="ECO:0007669"/>
    <property type="project" value="UniProtKB-KW"/>
</dbReference>
<evidence type="ECO:0000256" key="3">
    <source>
        <dbReference type="ARBA" id="ARBA00023125"/>
    </source>
</evidence>
<keyword evidence="9" id="KW-1185">Reference proteome</keyword>
<protein>
    <submittedName>
        <fullName evidence="8">Site-specific integrase</fullName>
    </submittedName>
</protein>
<keyword evidence="2" id="KW-0229">DNA integration</keyword>
<organism evidence="8 9">
    <name type="scientific">Acanthopleuribacter pedis</name>
    <dbReference type="NCBI Taxonomy" id="442870"/>
    <lineage>
        <taxon>Bacteria</taxon>
        <taxon>Pseudomonadati</taxon>
        <taxon>Acidobacteriota</taxon>
        <taxon>Holophagae</taxon>
        <taxon>Acanthopleuribacterales</taxon>
        <taxon>Acanthopleuribacteraceae</taxon>
        <taxon>Acanthopleuribacter</taxon>
    </lineage>
</organism>
<dbReference type="GO" id="GO:0003677">
    <property type="term" value="F:DNA binding"/>
    <property type="evidence" value="ECO:0007669"/>
    <property type="project" value="UniProtKB-UniRule"/>
</dbReference>
<evidence type="ECO:0000256" key="5">
    <source>
        <dbReference type="PROSITE-ProRule" id="PRU01248"/>
    </source>
</evidence>
<dbReference type="PANTHER" id="PTHR30349:SF41">
    <property type="entry name" value="INTEGRASE_RECOMBINASE PROTEIN MJ0367-RELATED"/>
    <property type="match status" value="1"/>
</dbReference>
<evidence type="ECO:0000313" key="8">
    <source>
        <dbReference type="EMBL" id="MBO1318304.1"/>
    </source>
</evidence>
<dbReference type="PROSITE" id="PS51900">
    <property type="entry name" value="CB"/>
    <property type="match status" value="1"/>
</dbReference>
<feature type="domain" description="Core-binding (CB)" evidence="7">
    <location>
        <begin position="26"/>
        <end position="119"/>
    </location>
</feature>
<dbReference type="Gene3D" id="1.10.150.130">
    <property type="match status" value="1"/>
</dbReference>
<comment type="caution">
    <text evidence="8">The sequence shown here is derived from an EMBL/GenBank/DDBJ whole genome shotgun (WGS) entry which is preliminary data.</text>
</comment>
<dbReference type="InterPro" id="IPR002104">
    <property type="entry name" value="Integrase_catalytic"/>
</dbReference>
<dbReference type="PROSITE" id="PS51898">
    <property type="entry name" value="TYR_RECOMBINASE"/>
    <property type="match status" value="1"/>
</dbReference>
<dbReference type="CDD" id="cd00397">
    <property type="entry name" value="DNA_BRE_C"/>
    <property type="match status" value="1"/>
</dbReference>
<dbReference type="Proteomes" id="UP000664417">
    <property type="component" value="Unassembled WGS sequence"/>
</dbReference>
<proteinExistence type="inferred from homology"/>
<dbReference type="EMBL" id="JAFREP010000005">
    <property type="protein sequence ID" value="MBO1318304.1"/>
    <property type="molecule type" value="Genomic_DNA"/>
</dbReference>
<dbReference type="InterPro" id="IPR010998">
    <property type="entry name" value="Integrase_recombinase_N"/>
</dbReference>
<dbReference type="RefSeq" id="WP_207858000.1">
    <property type="nucleotide sequence ID" value="NZ_JAFREP010000005.1"/>
</dbReference>
<comment type="similarity">
    <text evidence="1">Belongs to the 'phage' integrase family.</text>
</comment>
<gene>
    <name evidence="8" type="ORF">J3U88_07550</name>
</gene>
<dbReference type="Gene3D" id="1.10.443.10">
    <property type="entry name" value="Intergrase catalytic core"/>
    <property type="match status" value="1"/>
</dbReference>